<evidence type="ECO:0000313" key="3">
    <source>
        <dbReference type="Proteomes" id="UP001239994"/>
    </source>
</evidence>
<dbReference type="PANTHER" id="PTHR23057:SF1">
    <property type="entry name" value="JAZF ZINC FINGER 1A"/>
    <property type="match status" value="1"/>
</dbReference>
<dbReference type="AlphaFoldDB" id="A0AAD8ZSU4"/>
<proteinExistence type="predicted"/>
<keyword evidence="3" id="KW-1185">Reference proteome</keyword>
<dbReference type="FunFam" id="3.30.160.60:FF:000619">
    <property type="entry name" value="juxtaposed with another zinc finger protein 1"/>
    <property type="match status" value="1"/>
</dbReference>
<gene>
    <name evidence="2" type="ORF">P4O66_003626</name>
</gene>
<dbReference type="Proteomes" id="UP001239994">
    <property type="component" value="Unassembled WGS sequence"/>
</dbReference>
<sequence>MTGVAAASFFSNACRFGSCGLHFESLAELIVHIEDNHIVWLSWESYSHELSLEESGWMGDGHVLLDTPPLIFSSADSKDQQWKLPAVSRNPRVLEKQELQQPTYVALSYINRFMTEAARREQENQKKKVQPKLALSATGESELEWEILESVLC</sequence>
<dbReference type="PANTHER" id="PTHR23057">
    <property type="entry name" value="JUXTAPOSED WITH ANOTHER ZINC FINGER PROTEIN 1"/>
    <property type="match status" value="1"/>
</dbReference>
<evidence type="ECO:0000313" key="2">
    <source>
        <dbReference type="EMBL" id="KAK1804777.1"/>
    </source>
</evidence>
<protein>
    <recommendedName>
        <fullName evidence="1">C2H2-type domain-containing protein</fullName>
    </recommendedName>
</protein>
<accession>A0AAD8ZSU4</accession>
<reference evidence="2" key="1">
    <citation type="submission" date="2023-03" db="EMBL/GenBank/DDBJ databases">
        <title>Electrophorus voltai genome.</title>
        <authorList>
            <person name="Bian C."/>
        </authorList>
    </citation>
    <scope>NUCLEOTIDE SEQUENCE</scope>
    <source>
        <strain evidence="2">CB-2022</strain>
        <tissue evidence="2">Muscle</tissue>
    </source>
</reference>
<feature type="domain" description="C2H2-type" evidence="1">
    <location>
        <begin position="14"/>
        <end position="37"/>
    </location>
</feature>
<comment type="caution">
    <text evidence="2">The sequence shown here is derived from an EMBL/GenBank/DDBJ whole genome shotgun (WGS) entry which is preliminary data.</text>
</comment>
<dbReference type="InterPro" id="IPR051580">
    <property type="entry name" value="ZnF-Chromatin_assoc"/>
</dbReference>
<dbReference type="GO" id="GO:0005634">
    <property type="term" value="C:nucleus"/>
    <property type="evidence" value="ECO:0007669"/>
    <property type="project" value="TreeGrafter"/>
</dbReference>
<dbReference type="InterPro" id="IPR013087">
    <property type="entry name" value="Znf_C2H2_type"/>
</dbReference>
<evidence type="ECO:0000259" key="1">
    <source>
        <dbReference type="PROSITE" id="PS00028"/>
    </source>
</evidence>
<organism evidence="2 3">
    <name type="scientific">Electrophorus voltai</name>
    <dbReference type="NCBI Taxonomy" id="2609070"/>
    <lineage>
        <taxon>Eukaryota</taxon>
        <taxon>Metazoa</taxon>
        <taxon>Chordata</taxon>
        <taxon>Craniata</taxon>
        <taxon>Vertebrata</taxon>
        <taxon>Euteleostomi</taxon>
        <taxon>Actinopterygii</taxon>
        <taxon>Neopterygii</taxon>
        <taxon>Teleostei</taxon>
        <taxon>Ostariophysi</taxon>
        <taxon>Gymnotiformes</taxon>
        <taxon>Gymnotoidei</taxon>
        <taxon>Gymnotidae</taxon>
        <taxon>Electrophorus</taxon>
    </lineage>
</organism>
<dbReference type="PROSITE" id="PS00028">
    <property type="entry name" value="ZINC_FINGER_C2H2_1"/>
    <property type="match status" value="1"/>
</dbReference>
<name>A0AAD8ZSU4_9TELE</name>
<dbReference type="EMBL" id="JAROKS010000003">
    <property type="protein sequence ID" value="KAK1804777.1"/>
    <property type="molecule type" value="Genomic_DNA"/>
</dbReference>